<evidence type="ECO:0000259" key="1">
    <source>
        <dbReference type="Pfam" id="PF20041"/>
    </source>
</evidence>
<dbReference type="RefSeq" id="WP_123215590.1">
    <property type="nucleotide sequence ID" value="NZ_RJTM01000059.1"/>
</dbReference>
<dbReference type="EMBL" id="RJTM01000059">
    <property type="protein sequence ID" value="RNL88492.1"/>
    <property type="molecule type" value="Genomic_DNA"/>
</dbReference>
<dbReference type="Proteomes" id="UP000267469">
    <property type="component" value="Unassembled WGS sequence"/>
</dbReference>
<protein>
    <recommendedName>
        <fullName evidence="1">DUF6443 domain-containing protein</fullName>
    </recommendedName>
</protein>
<gene>
    <name evidence="2" type="ORF">ED312_08570</name>
</gene>
<comment type="caution">
    <text evidence="2">The sequence shown here is derived from an EMBL/GenBank/DDBJ whole genome shotgun (WGS) entry which is preliminary data.</text>
</comment>
<dbReference type="InterPro" id="IPR045619">
    <property type="entry name" value="DUF6443"/>
</dbReference>
<evidence type="ECO:0000313" key="3">
    <source>
        <dbReference type="Proteomes" id="UP000267469"/>
    </source>
</evidence>
<sequence length="1442" mass="159095">MKNNTILLYFFSIAFFCVFPVFGQRSYIKGPSLVSYKSTSTYLLMGASGPSDAQWGVQGGTIQNSDKTSATIRWDGDITSGRVSFNSSSTGTLTLAVSITDVPPRIPANPKITNTDCTKATLSRNGTPPSGVTWYWQGKNSNGTSTNLGSGSTYTAAQGSGVYYIKARNSDGIWSEGSGAVHITIPNDLLDVPPLPSIKNNCGNTVLSHGNPPSGITWYWQSSAGGTSTSTSNLSASITLTSGTVYYLRARHDSSGCWSAARTINYTVTQQKTWYADPDGDGFGDASDTKVFCSQPAGYVERAGDNCPDVYGDANGCPDEDYKAITLSNENYIYTRTYQKEMTASGGIEKNADVLESVVYYDGLGRPKQEVSVRQSPGMHDVVRHIGYNAVGRQDKEYLPFVPDPAQGGYGTFRTGDMAGGTAAYYLDRYGSDFTGMNASQANAYSQKQFEASPLNRVEKQAAPGKDWKLGNGHEIEFGYSTNTATEVRLFQVSFLNGNPEAPQLEAVANKHYGAGQLYKTITRDENHSGTTKDHTTEEFKDKQGRVVLKRTYNNGSQHNTFYVYDDYGNLTYVIPPKVNISEGISTAELNELCYQYKYDGRNRLIEKKLPGKWWESIVYNTLDQPVMTQDSLLKAQKKWLFTKYDAFGRVIYTGQTSHSQSRGELQAIFNRAAKKYETRIQSPASPTAIQGMNVYYTNVSPPTGIYQVFTINYYDDYMFDLAGLTVPTAVLGQAVNMRTKTLATGSKTRVLGTNHWITTIHAYNSRGMLIYTATKNPYLNTTDIVENRLDFVGKVLESKTTHTKGSNAAIVTVDKLTYDHAGRLLTHTQKIGNQAEELIAENVYDDLGQLKVKKVGNTPSKPLQEVNYAYNVRGWLTGINDVDNPGGKLFNFQVNYNRSRSGTVLPLFNGNIAETYWKTANDNTMRRYAYTYDALNRITSGKFNGSGQTDRYTVKDIGYDKNGNITKLTRNGHLVANPVQSNAGHFGEMDKLTYAYHNGGNFLVKVTEAHTANKTYGFKDGSNTDNDYARDVNGNMTRDKNKGITGITYNHLNLPTQVSFGSNKIVYIYDALGTKLKKEVTQGSSVTGTEYAGKYIYENSQLKQVSHPEGYFEPKAGGGYQYVYRYTDIWGNTRITYADDNGDGVASTSEIRREQNYYPGGLEHRGYNGAMSGVKNNLKTYQGQEFTEDLGLNTHEWKFRVSDPATLRFWQIDPLAEDYYYNSTYAFQENKLGLGIELEGLELSRTRGGTNQVSNSINRAYKEVTNVQREMNLQGANGDQATEIARRERVSEYSNAAGGITEGVEDISKGVVYSTGDVVDEVGDHIETGALIAAPFTEGASLTALPLAESMQVTGKGMKIAVHMSDENYTGALKEGASILGNKVISKATKKIISHSKKVGNIETKKQEQTQETALGVVGKFFQEVFKRTVEIFSEDDNVIK</sequence>
<evidence type="ECO:0000313" key="2">
    <source>
        <dbReference type="EMBL" id="RNL88492.1"/>
    </source>
</evidence>
<organism evidence="2 3">
    <name type="scientific">Sinomicrobium pectinilyticum</name>
    <dbReference type="NCBI Taxonomy" id="1084421"/>
    <lineage>
        <taxon>Bacteria</taxon>
        <taxon>Pseudomonadati</taxon>
        <taxon>Bacteroidota</taxon>
        <taxon>Flavobacteriia</taxon>
        <taxon>Flavobacteriales</taxon>
        <taxon>Flavobacteriaceae</taxon>
        <taxon>Sinomicrobium</taxon>
    </lineage>
</organism>
<dbReference type="OrthoDB" id="2972467at2"/>
<name>A0A3N0EL41_SINP1</name>
<accession>A0A3N0EL41</accession>
<dbReference type="Gene3D" id="2.180.10.10">
    <property type="entry name" value="RHS repeat-associated core"/>
    <property type="match status" value="1"/>
</dbReference>
<feature type="domain" description="DUF6443" evidence="1">
    <location>
        <begin position="335"/>
        <end position="482"/>
    </location>
</feature>
<reference evidence="2 3" key="1">
    <citation type="submission" date="2018-10" db="EMBL/GenBank/DDBJ databases">
        <title>Sinomicrobium pectinilyticum sp. nov., a pectinase-producing bacterium isolated from alkaline and saline soil, and emended description of the genus Sinomicrobium.</title>
        <authorList>
            <person name="Cheng B."/>
            <person name="Li C."/>
            <person name="Lai Q."/>
            <person name="Du M."/>
            <person name="Shao Z."/>
            <person name="Xu P."/>
            <person name="Yang C."/>
        </authorList>
    </citation>
    <scope>NUCLEOTIDE SEQUENCE [LARGE SCALE GENOMIC DNA]</scope>
    <source>
        <strain evidence="2 3">5DNS001</strain>
    </source>
</reference>
<dbReference type="Pfam" id="PF20041">
    <property type="entry name" value="DUF6443"/>
    <property type="match status" value="1"/>
</dbReference>
<keyword evidence="3" id="KW-1185">Reference proteome</keyword>
<proteinExistence type="predicted"/>